<dbReference type="EMBL" id="WTUW01000002">
    <property type="protein sequence ID" value="MZR31263.1"/>
    <property type="molecule type" value="Genomic_DNA"/>
</dbReference>
<keyword evidence="3 6" id="KW-0489">Methyltransferase</keyword>
<dbReference type="Pfam" id="PF06325">
    <property type="entry name" value="PrmA"/>
    <property type="match status" value="1"/>
</dbReference>
<dbReference type="RefSeq" id="WP_161315786.1">
    <property type="nucleotide sequence ID" value="NZ_WTUW01000002.1"/>
</dbReference>
<feature type="binding site" evidence="6">
    <location>
        <position position="131"/>
    </location>
    <ligand>
        <name>S-adenosyl-L-methionine</name>
        <dbReference type="ChEBI" id="CHEBI:59789"/>
    </ligand>
</feature>
<comment type="function">
    <text evidence="6">Methylates ribosomal protein L11.</text>
</comment>
<dbReference type="GO" id="GO:0008276">
    <property type="term" value="F:protein methyltransferase activity"/>
    <property type="evidence" value="ECO:0007669"/>
    <property type="project" value="UniProtKB-UniRule"/>
</dbReference>
<dbReference type="PANTHER" id="PTHR43648:SF1">
    <property type="entry name" value="ELECTRON TRANSFER FLAVOPROTEIN BETA SUBUNIT LYSINE METHYLTRANSFERASE"/>
    <property type="match status" value="1"/>
</dbReference>
<feature type="binding site" evidence="6">
    <location>
        <position position="176"/>
    </location>
    <ligand>
        <name>S-adenosyl-L-methionine</name>
        <dbReference type="ChEBI" id="CHEBI:59789"/>
    </ligand>
</feature>
<comment type="similarity">
    <text evidence="1 6">Belongs to the methyltransferase superfamily. PrmA family.</text>
</comment>
<dbReference type="InterPro" id="IPR004498">
    <property type="entry name" value="Ribosomal_PrmA_MeTrfase"/>
</dbReference>
<evidence type="ECO:0000256" key="1">
    <source>
        <dbReference type="ARBA" id="ARBA00009741"/>
    </source>
</evidence>
<dbReference type="InterPro" id="IPR050078">
    <property type="entry name" value="Ribosomal_L11_MeTrfase_PrmA"/>
</dbReference>
<dbReference type="GO" id="GO:0005737">
    <property type="term" value="C:cytoplasm"/>
    <property type="evidence" value="ECO:0007669"/>
    <property type="project" value="UniProtKB-SubCell"/>
</dbReference>
<gene>
    <name evidence="6" type="primary">prmA</name>
    <name evidence="7" type="ORF">GQE98_11535</name>
</gene>
<keyword evidence="8" id="KW-1185">Reference proteome</keyword>
<keyword evidence="2 6" id="KW-0963">Cytoplasm</keyword>
<keyword evidence="4 6" id="KW-0808">Transferase</keyword>
<dbReference type="CDD" id="cd02440">
    <property type="entry name" value="AdoMet_MTases"/>
    <property type="match status" value="1"/>
</dbReference>
<keyword evidence="5 6" id="KW-0949">S-adenosyl-L-methionine</keyword>
<dbReference type="PANTHER" id="PTHR43648">
    <property type="entry name" value="ELECTRON TRANSFER FLAVOPROTEIN BETA SUBUNIT LYSINE METHYLTRANSFERASE"/>
    <property type="match status" value="1"/>
</dbReference>
<evidence type="ECO:0000313" key="8">
    <source>
        <dbReference type="Proteomes" id="UP000476030"/>
    </source>
</evidence>
<evidence type="ECO:0000256" key="2">
    <source>
        <dbReference type="ARBA" id="ARBA00022490"/>
    </source>
</evidence>
<dbReference type="HAMAP" id="MF_00735">
    <property type="entry name" value="Methyltr_PrmA"/>
    <property type="match status" value="1"/>
</dbReference>
<comment type="subcellular location">
    <subcellularLocation>
        <location evidence="6">Cytoplasm</location>
    </subcellularLocation>
</comment>
<dbReference type="GO" id="GO:0032259">
    <property type="term" value="P:methylation"/>
    <property type="evidence" value="ECO:0007669"/>
    <property type="project" value="UniProtKB-KW"/>
</dbReference>
<dbReference type="SUPFAM" id="SSF53335">
    <property type="entry name" value="S-adenosyl-L-methionine-dependent methyltransferases"/>
    <property type="match status" value="1"/>
</dbReference>
<accession>A0A6L8W9R7</accession>
<dbReference type="EC" id="2.1.1.-" evidence="6"/>
<evidence type="ECO:0000256" key="4">
    <source>
        <dbReference type="ARBA" id="ARBA00022679"/>
    </source>
</evidence>
<reference evidence="7 8" key="1">
    <citation type="submission" date="2019-12" db="EMBL/GenBank/DDBJ databases">
        <title>Snethiella sp. nov. sp. isolated from sea sand.</title>
        <authorList>
            <person name="Kim J."/>
            <person name="Jeong S.E."/>
            <person name="Jung H.S."/>
            <person name="Jeon C.O."/>
        </authorList>
    </citation>
    <scope>NUCLEOTIDE SEQUENCE [LARGE SCALE GENOMIC DNA]</scope>
    <source>
        <strain evidence="7 8">DP05</strain>
    </source>
</reference>
<evidence type="ECO:0000313" key="7">
    <source>
        <dbReference type="EMBL" id="MZR31263.1"/>
    </source>
</evidence>
<dbReference type="AlphaFoldDB" id="A0A6L8W9R7"/>
<protein>
    <recommendedName>
        <fullName evidence="6">Ribosomal protein L11 methyltransferase</fullName>
        <shortName evidence="6">L11 Mtase</shortName>
        <ecNumber evidence="6">2.1.1.-</ecNumber>
    </recommendedName>
</protein>
<dbReference type="Proteomes" id="UP000476030">
    <property type="component" value="Unassembled WGS sequence"/>
</dbReference>
<feature type="binding site" evidence="6">
    <location>
        <position position="223"/>
    </location>
    <ligand>
        <name>S-adenosyl-L-methionine</name>
        <dbReference type="ChEBI" id="CHEBI:59789"/>
    </ligand>
</feature>
<organism evidence="7 8">
    <name type="scientific">Sneathiella litorea</name>
    <dbReference type="NCBI Taxonomy" id="2606216"/>
    <lineage>
        <taxon>Bacteria</taxon>
        <taxon>Pseudomonadati</taxon>
        <taxon>Pseudomonadota</taxon>
        <taxon>Alphaproteobacteria</taxon>
        <taxon>Sneathiellales</taxon>
        <taxon>Sneathiellaceae</taxon>
        <taxon>Sneathiella</taxon>
    </lineage>
</organism>
<evidence type="ECO:0000256" key="6">
    <source>
        <dbReference type="HAMAP-Rule" id="MF_00735"/>
    </source>
</evidence>
<sequence length="286" mass="31204">MSRPPEPTLWQLALTLPFDQVEGISDIFEEEALTISMEEAVSDGSLWRLNILFPQEPNAQLLDRLPADIPMELAPLEQKDWVSESQKMLPPVDAGRFYIHGSHDSPHPANSRHNLLIDAGAAFGTGLHETTYGCLLALNDLRKSRSFRNPLDLGCGSGVLALAIAKAWNIPVLASDIDVAAVIVTRDNAKKNQLAHLTTAVLSAGLNNRKLSEMAPYDLIVANILAWPLMKMAPDISNALSKNGVLVLSGLLGSQDVMVRSAYLQQGLNLKRRYAIGTWNALVLGR</sequence>
<name>A0A6L8W9R7_9PROT</name>
<feature type="binding site" evidence="6">
    <location>
        <position position="154"/>
    </location>
    <ligand>
        <name>S-adenosyl-L-methionine</name>
        <dbReference type="ChEBI" id="CHEBI:59789"/>
    </ligand>
</feature>
<comment type="caution">
    <text evidence="7">The sequence shown here is derived from an EMBL/GenBank/DDBJ whole genome shotgun (WGS) entry which is preliminary data.</text>
</comment>
<dbReference type="Gene3D" id="3.40.50.150">
    <property type="entry name" value="Vaccinia Virus protein VP39"/>
    <property type="match status" value="1"/>
</dbReference>
<comment type="catalytic activity">
    <reaction evidence="6">
        <text>L-lysyl-[protein] + 3 S-adenosyl-L-methionine = N(6),N(6),N(6)-trimethyl-L-lysyl-[protein] + 3 S-adenosyl-L-homocysteine + 3 H(+)</text>
        <dbReference type="Rhea" id="RHEA:54192"/>
        <dbReference type="Rhea" id="RHEA-COMP:9752"/>
        <dbReference type="Rhea" id="RHEA-COMP:13826"/>
        <dbReference type="ChEBI" id="CHEBI:15378"/>
        <dbReference type="ChEBI" id="CHEBI:29969"/>
        <dbReference type="ChEBI" id="CHEBI:57856"/>
        <dbReference type="ChEBI" id="CHEBI:59789"/>
        <dbReference type="ChEBI" id="CHEBI:61961"/>
    </reaction>
</comment>
<evidence type="ECO:0000256" key="3">
    <source>
        <dbReference type="ARBA" id="ARBA00022603"/>
    </source>
</evidence>
<proteinExistence type="inferred from homology"/>
<evidence type="ECO:0000256" key="5">
    <source>
        <dbReference type="ARBA" id="ARBA00022691"/>
    </source>
</evidence>
<dbReference type="InterPro" id="IPR029063">
    <property type="entry name" value="SAM-dependent_MTases_sf"/>
</dbReference>